<dbReference type="InterPro" id="IPR050405">
    <property type="entry name" value="Intermediate_filament"/>
</dbReference>
<organism evidence="6 7">
    <name type="scientific">Callorhinchus milii</name>
    <name type="common">Ghost shark</name>
    <dbReference type="NCBI Taxonomy" id="7868"/>
    <lineage>
        <taxon>Eukaryota</taxon>
        <taxon>Metazoa</taxon>
        <taxon>Chordata</taxon>
        <taxon>Craniata</taxon>
        <taxon>Vertebrata</taxon>
        <taxon>Chondrichthyes</taxon>
        <taxon>Holocephali</taxon>
        <taxon>Chimaeriformes</taxon>
        <taxon>Callorhinchidae</taxon>
        <taxon>Callorhinchus</taxon>
    </lineage>
</organism>
<comment type="similarity">
    <text evidence="3">Belongs to the intermediate filament family.</text>
</comment>
<dbReference type="Pfam" id="PF00038">
    <property type="entry name" value="Filament"/>
    <property type="match status" value="1"/>
</dbReference>
<dbReference type="SMART" id="SM01391">
    <property type="entry name" value="Filament"/>
    <property type="match status" value="1"/>
</dbReference>
<dbReference type="AlphaFoldDB" id="A0A4W3H9D1"/>
<feature type="coiled-coil region" evidence="4">
    <location>
        <begin position="52"/>
        <end position="125"/>
    </location>
</feature>
<dbReference type="InParanoid" id="A0A4W3H9D1"/>
<dbReference type="PROSITE" id="PS51842">
    <property type="entry name" value="IF_ROD_2"/>
    <property type="match status" value="1"/>
</dbReference>
<dbReference type="GO" id="GO:0005200">
    <property type="term" value="F:structural constituent of cytoskeleton"/>
    <property type="evidence" value="ECO:0007669"/>
    <property type="project" value="TreeGrafter"/>
</dbReference>
<evidence type="ECO:0000259" key="5">
    <source>
        <dbReference type="PROSITE" id="PS51842"/>
    </source>
</evidence>
<feature type="domain" description="IF rod" evidence="5">
    <location>
        <begin position="1"/>
        <end position="154"/>
    </location>
</feature>
<evidence type="ECO:0000256" key="4">
    <source>
        <dbReference type="SAM" id="Coils"/>
    </source>
</evidence>
<dbReference type="STRING" id="7868.ENSCMIP00000012386"/>
<evidence type="ECO:0000313" key="7">
    <source>
        <dbReference type="Proteomes" id="UP000314986"/>
    </source>
</evidence>
<dbReference type="GeneTree" id="ENSGT00940000160203"/>
<keyword evidence="7" id="KW-1185">Reference proteome</keyword>
<dbReference type="FunFam" id="1.20.5.170:FF:000002">
    <property type="entry name" value="Type I keratin KA11"/>
    <property type="match status" value="1"/>
</dbReference>
<dbReference type="PANTHER" id="PTHR45652">
    <property type="entry name" value="GLIAL FIBRILLARY ACIDIC PROTEIN"/>
    <property type="match status" value="1"/>
</dbReference>
<dbReference type="PANTHER" id="PTHR45652:SF14">
    <property type="entry name" value="PERIPHERIN"/>
    <property type="match status" value="1"/>
</dbReference>
<dbReference type="Ensembl" id="ENSCMIT00000012674.1">
    <property type="protein sequence ID" value="ENSCMIP00000012386.1"/>
    <property type="gene ID" value="ENSCMIG00000006310.1"/>
</dbReference>
<dbReference type="GO" id="GO:0045109">
    <property type="term" value="P:intermediate filament organization"/>
    <property type="evidence" value="ECO:0007669"/>
    <property type="project" value="TreeGrafter"/>
</dbReference>
<reference evidence="7" key="3">
    <citation type="journal article" date="2014" name="Nature">
        <title>Elephant shark genome provides unique insights into gnathostome evolution.</title>
        <authorList>
            <consortium name="International Elephant Shark Genome Sequencing Consortium"/>
            <person name="Venkatesh B."/>
            <person name="Lee A.P."/>
            <person name="Ravi V."/>
            <person name="Maurya A.K."/>
            <person name="Lian M.M."/>
            <person name="Swann J.B."/>
            <person name="Ohta Y."/>
            <person name="Flajnik M.F."/>
            <person name="Sutoh Y."/>
            <person name="Kasahara M."/>
            <person name="Hoon S."/>
            <person name="Gangu V."/>
            <person name="Roy S.W."/>
            <person name="Irimia M."/>
            <person name="Korzh V."/>
            <person name="Kondrychyn I."/>
            <person name="Lim Z.W."/>
            <person name="Tay B.H."/>
            <person name="Tohari S."/>
            <person name="Kong K.W."/>
            <person name="Ho S."/>
            <person name="Lorente-Galdos B."/>
            <person name="Quilez J."/>
            <person name="Marques-Bonet T."/>
            <person name="Raney B.J."/>
            <person name="Ingham P.W."/>
            <person name="Tay A."/>
            <person name="Hillier L.W."/>
            <person name="Minx P."/>
            <person name="Boehm T."/>
            <person name="Wilson R.K."/>
            <person name="Brenner S."/>
            <person name="Warren W.C."/>
        </authorList>
    </citation>
    <scope>NUCLEOTIDE SEQUENCE [LARGE SCALE GENOMIC DNA]</scope>
</reference>
<dbReference type="FunFam" id="1.20.5.500:FF:000001">
    <property type="entry name" value="Type II keratin 23"/>
    <property type="match status" value="1"/>
</dbReference>
<evidence type="ECO:0000313" key="6">
    <source>
        <dbReference type="Ensembl" id="ENSCMIP00000012386.1"/>
    </source>
</evidence>
<dbReference type="Gene3D" id="1.20.5.170">
    <property type="match status" value="1"/>
</dbReference>
<sequence length="181" mass="20875">MEVVKPDLTLALKEIRTQYESIATKNVQETEEWYKSKFADLTEAAGRNTETLRQMKQELNDSRRHVQSLTCDLDALKGTNEALLRQMREMEEQFSAEASGYQNTIAHLEKEVHHMKDEMARHLREYQDLLNVKMALDIEIATYRKLLEGEESRITVPVQSMASLSFRGESGRNVRALQLSA</sequence>
<keyword evidence="1 3" id="KW-0403">Intermediate filament</keyword>
<keyword evidence="2 4" id="KW-0175">Coiled coil</keyword>
<dbReference type="SUPFAM" id="SSF64593">
    <property type="entry name" value="Intermediate filament protein, coiled coil region"/>
    <property type="match status" value="1"/>
</dbReference>
<proteinExistence type="inferred from homology"/>
<dbReference type="GO" id="GO:0005737">
    <property type="term" value="C:cytoplasm"/>
    <property type="evidence" value="ECO:0007669"/>
    <property type="project" value="TreeGrafter"/>
</dbReference>
<evidence type="ECO:0000256" key="1">
    <source>
        <dbReference type="ARBA" id="ARBA00022754"/>
    </source>
</evidence>
<protein>
    <submittedName>
        <fullName evidence="6">Peripherin</fullName>
    </submittedName>
</protein>
<dbReference type="InterPro" id="IPR018039">
    <property type="entry name" value="IF_conserved"/>
</dbReference>
<evidence type="ECO:0000256" key="3">
    <source>
        <dbReference type="RuleBase" id="RU000685"/>
    </source>
</evidence>
<dbReference type="GO" id="GO:0030424">
    <property type="term" value="C:axon"/>
    <property type="evidence" value="ECO:0007669"/>
    <property type="project" value="TreeGrafter"/>
</dbReference>
<dbReference type="GO" id="GO:0005886">
    <property type="term" value="C:plasma membrane"/>
    <property type="evidence" value="ECO:0007669"/>
    <property type="project" value="TreeGrafter"/>
</dbReference>
<dbReference type="Gene3D" id="1.20.5.500">
    <property type="entry name" value="Single helix bin"/>
    <property type="match status" value="1"/>
</dbReference>
<dbReference type="PROSITE" id="PS00226">
    <property type="entry name" value="IF_ROD_1"/>
    <property type="match status" value="1"/>
</dbReference>
<dbReference type="Proteomes" id="UP000314986">
    <property type="component" value="Unassembled WGS sequence"/>
</dbReference>
<evidence type="ECO:0000256" key="2">
    <source>
        <dbReference type="ARBA" id="ARBA00023054"/>
    </source>
</evidence>
<reference evidence="7" key="1">
    <citation type="journal article" date="2006" name="Science">
        <title>Ancient noncoding elements conserved in the human genome.</title>
        <authorList>
            <person name="Venkatesh B."/>
            <person name="Kirkness E.F."/>
            <person name="Loh Y.H."/>
            <person name="Halpern A.L."/>
            <person name="Lee A.P."/>
            <person name="Johnson J."/>
            <person name="Dandona N."/>
            <person name="Viswanathan L.D."/>
            <person name="Tay A."/>
            <person name="Venter J.C."/>
            <person name="Strausberg R.L."/>
            <person name="Brenner S."/>
        </authorList>
    </citation>
    <scope>NUCLEOTIDE SEQUENCE [LARGE SCALE GENOMIC DNA]</scope>
</reference>
<reference evidence="7" key="2">
    <citation type="journal article" date="2007" name="PLoS Biol.">
        <title>Survey sequencing and comparative analysis of the elephant shark (Callorhinchus milii) genome.</title>
        <authorList>
            <person name="Venkatesh B."/>
            <person name="Kirkness E.F."/>
            <person name="Loh Y.H."/>
            <person name="Halpern A.L."/>
            <person name="Lee A.P."/>
            <person name="Johnson J."/>
            <person name="Dandona N."/>
            <person name="Viswanathan L.D."/>
            <person name="Tay A."/>
            <person name="Venter J.C."/>
            <person name="Strausberg R.L."/>
            <person name="Brenner S."/>
        </authorList>
    </citation>
    <scope>NUCLEOTIDE SEQUENCE [LARGE SCALE GENOMIC DNA]</scope>
</reference>
<accession>A0A4W3H9D1</accession>
<name>A0A4W3H9D1_CALMI</name>
<reference evidence="6" key="5">
    <citation type="submission" date="2025-09" db="UniProtKB">
        <authorList>
            <consortium name="Ensembl"/>
        </authorList>
    </citation>
    <scope>IDENTIFICATION</scope>
</reference>
<dbReference type="GO" id="GO:0045098">
    <property type="term" value="C:type III intermediate filament"/>
    <property type="evidence" value="ECO:0007669"/>
    <property type="project" value="TreeGrafter"/>
</dbReference>
<reference evidence="6" key="4">
    <citation type="submission" date="2025-08" db="UniProtKB">
        <authorList>
            <consortium name="Ensembl"/>
        </authorList>
    </citation>
    <scope>IDENTIFICATION</scope>
</reference>
<dbReference type="InterPro" id="IPR039008">
    <property type="entry name" value="IF_rod_dom"/>
</dbReference>